<keyword evidence="1" id="KW-0732">Signal</keyword>
<dbReference type="EMBL" id="FXTY01000008">
    <property type="protein sequence ID" value="SMP31769.1"/>
    <property type="molecule type" value="Genomic_DNA"/>
</dbReference>
<feature type="chain" id="PRO_5045660211" description="Lipid-binding SYLF domain-containing protein" evidence="1">
    <location>
        <begin position="24"/>
        <end position="246"/>
    </location>
</feature>
<dbReference type="RefSeq" id="WP_283427372.1">
    <property type="nucleotide sequence ID" value="NZ_FXTY01000008.1"/>
</dbReference>
<reference evidence="2 3" key="1">
    <citation type="submission" date="2017-05" db="EMBL/GenBank/DDBJ databases">
        <authorList>
            <person name="Varghese N."/>
            <person name="Submissions S."/>
        </authorList>
    </citation>
    <scope>NUCLEOTIDE SEQUENCE [LARGE SCALE GENOMIC DNA]</scope>
    <source>
        <strain evidence="2 3">DSM 29734</strain>
    </source>
</reference>
<accession>A0ABY1PDF0</accession>
<protein>
    <recommendedName>
        <fullName evidence="4">Lipid-binding SYLF domain-containing protein</fullName>
    </recommendedName>
</protein>
<evidence type="ECO:0000313" key="3">
    <source>
        <dbReference type="Proteomes" id="UP001157961"/>
    </source>
</evidence>
<proteinExistence type="predicted"/>
<dbReference type="Proteomes" id="UP001157961">
    <property type="component" value="Unassembled WGS sequence"/>
</dbReference>
<organism evidence="2 3">
    <name type="scientific">Shimia sagamensis</name>
    <dbReference type="NCBI Taxonomy" id="1566352"/>
    <lineage>
        <taxon>Bacteria</taxon>
        <taxon>Pseudomonadati</taxon>
        <taxon>Pseudomonadota</taxon>
        <taxon>Alphaproteobacteria</taxon>
        <taxon>Rhodobacterales</taxon>
        <taxon>Roseobacteraceae</taxon>
    </lineage>
</organism>
<sequence>MWVKWQALAVGVMVVSLAGPSAAQGLWDKIKRGAENTGEAIGEGVTATGEAIGKGANTVGNTVEKGVTSVGEAISSTDELLSNEETPEATRARLDAMADEIMAVLLAQNPEADALYRESAGYAAFDSRKVTVFPVTTGYGRGVAVAKDTGARTYLNMGTGGLGASLGIGGFATQFVILFETPADYERFVVNGYDATAGGGAQVGDDKSADEVRFTQGQSVFVLDKDRWRVNGSLEGTKYWHSPELN</sequence>
<dbReference type="Gene3D" id="1.10.287.700">
    <property type="entry name" value="Helix hairpin bin"/>
    <property type="match status" value="1"/>
</dbReference>
<comment type="caution">
    <text evidence="2">The sequence shown here is derived from an EMBL/GenBank/DDBJ whole genome shotgun (WGS) entry which is preliminary data.</text>
</comment>
<gene>
    <name evidence="2" type="ORF">SAMN06265373_10867</name>
</gene>
<evidence type="ECO:0000256" key="1">
    <source>
        <dbReference type="SAM" id="SignalP"/>
    </source>
</evidence>
<keyword evidence="3" id="KW-1185">Reference proteome</keyword>
<evidence type="ECO:0008006" key="4">
    <source>
        <dbReference type="Google" id="ProtNLM"/>
    </source>
</evidence>
<evidence type="ECO:0000313" key="2">
    <source>
        <dbReference type="EMBL" id="SMP31769.1"/>
    </source>
</evidence>
<feature type="signal peptide" evidence="1">
    <location>
        <begin position="1"/>
        <end position="23"/>
    </location>
</feature>
<name>A0ABY1PDF0_9RHOB</name>